<name>A0A0F7KYX6_9SPHN</name>
<dbReference type="GO" id="GO:0003677">
    <property type="term" value="F:DNA binding"/>
    <property type="evidence" value="ECO:0007669"/>
    <property type="project" value="UniProtKB-KW"/>
</dbReference>
<accession>A0A0F7KYX6</accession>
<dbReference type="InterPro" id="IPR011010">
    <property type="entry name" value="DNA_brk_join_enz"/>
</dbReference>
<evidence type="ECO:0000256" key="3">
    <source>
        <dbReference type="ARBA" id="ARBA00023125"/>
    </source>
</evidence>
<keyword evidence="4" id="KW-0233">DNA recombination</keyword>
<dbReference type="EMBL" id="CP011452">
    <property type="protein sequence ID" value="AKH44025.1"/>
    <property type="molecule type" value="Genomic_DNA"/>
</dbReference>
<dbReference type="InterPro" id="IPR025166">
    <property type="entry name" value="Integrase_DNA_bind_dom"/>
</dbReference>
<dbReference type="PATRIC" id="fig|1267766.3.peg.3041"/>
<dbReference type="STRING" id="1267766.WYH_03005"/>
<dbReference type="GO" id="GO:0015074">
    <property type="term" value="P:DNA integration"/>
    <property type="evidence" value="ECO:0007669"/>
    <property type="project" value="UniProtKB-KW"/>
</dbReference>
<dbReference type="CDD" id="cd00796">
    <property type="entry name" value="INT_Rci_Hp1_C"/>
    <property type="match status" value="1"/>
</dbReference>
<dbReference type="PROSITE" id="PS51898">
    <property type="entry name" value="TYR_RECOMBINASE"/>
    <property type="match status" value="1"/>
</dbReference>
<keyword evidence="3" id="KW-0238">DNA-binding</keyword>
<dbReference type="Pfam" id="PF00589">
    <property type="entry name" value="Phage_integrase"/>
    <property type="match status" value="1"/>
</dbReference>
<protein>
    <submittedName>
        <fullName evidence="5">Tyrosine recombinase XerC</fullName>
    </submittedName>
</protein>
<reference evidence="5" key="1">
    <citation type="submission" date="2015-05" db="EMBL/GenBank/DDBJ databases">
        <title>The complete genome of Altererythrobacter atlanticus strain 26DY36.</title>
        <authorList>
            <person name="Wu Y.-H."/>
            <person name="Cheng H."/>
            <person name="Wu X.-W."/>
        </authorList>
    </citation>
    <scope>NUCLEOTIDE SEQUENCE [LARGE SCALE GENOMIC DNA]</scope>
    <source>
        <strain evidence="5">26DY36</strain>
    </source>
</reference>
<organism evidence="5 6">
    <name type="scientific">Croceibacterium atlanticum</name>
    <dbReference type="NCBI Taxonomy" id="1267766"/>
    <lineage>
        <taxon>Bacteria</taxon>
        <taxon>Pseudomonadati</taxon>
        <taxon>Pseudomonadota</taxon>
        <taxon>Alphaproteobacteria</taxon>
        <taxon>Sphingomonadales</taxon>
        <taxon>Erythrobacteraceae</taxon>
        <taxon>Croceibacterium</taxon>
    </lineage>
</organism>
<dbReference type="Gene3D" id="1.10.443.10">
    <property type="entry name" value="Intergrase catalytic core"/>
    <property type="match status" value="1"/>
</dbReference>
<dbReference type="InterPro" id="IPR013762">
    <property type="entry name" value="Integrase-like_cat_sf"/>
</dbReference>
<dbReference type="SUPFAM" id="SSF56349">
    <property type="entry name" value="DNA breaking-rejoining enzymes"/>
    <property type="match status" value="1"/>
</dbReference>
<dbReference type="Proteomes" id="UP000034392">
    <property type="component" value="Chromosome"/>
</dbReference>
<evidence type="ECO:0000256" key="4">
    <source>
        <dbReference type="ARBA" id="ARBA00023172"/>
    </source>
</evidence>
<dbReference type="InterPro" id="IPR038488">
    <property type="entry name" value="Integrase_DNA-bd_sf"/>
</dbReference>
<dbReference type="InterPro" id="IPR002104">
    <property type="entry name" value="Integrase_catalytic"/>
</dbReference>
<dbReference type="AlphaFoldDB" id="A0A0F7KYX6"/>
<evidence type="ECO:0000313" key="5">
    <source>
        <dbReference type="EMBL" id="AKH44025.1"/>
    </source>
</evidence>
<dbReference type="Gene3D" id="1.10.150.130">
    <property type="match status" value="1"/>
</dbReference>
<dbReference type="KEGG" id="aay:WYH_03005"/>
<keyword evidence="2" id="KW-0229">DNA integration</keyword>
<dbReference type="InterPro" id="IPR050090">
    <property type="entry name" value="Tyrosine_recombinase_XerCD"/>
</dbReference>
<evidence type="ECO:0000256" key="1">
    <source>
        <dbReference type="ARBA" id="ARBA00008857"/>
    </source>
</evidence>
<gene>
    <name evidence="5" type="primary">xerC_3</name>
    <name evidence="5" type="ORF">WYH_03005</name>
</gene>
<evidence type="ECO:0000256" key="2">
    <source>
        <dbReference type="ARBA" id="ARBA00022908"/>
    </source>
</evidence>
<dbReference type="OrthoDB" id="7615137at2"/>
<proteinExistence type="inferred from homology"/>
<dbReference type="PANTHER" id="PTHR30349:SF64">
    <property type="entry name" value="PROPHAGE INTEGRASE INTD-RELATED"/>
    <property type="match status" value="1"/>
</dbReference>
<dbReference type="Gene3D" id="3.30.160.390">
    <property type="entry name" value="Integrase, DNA-binding domain"/>
    <property type="match status" value="1"/>
</dbReference>
<dbReference type="Pfam" id="PF13356">
    <property type="entry name" value="Arm-DNA-bind_3"/>
    <property type="match status" value="1"/>
</dbReference>
<dbReference type="PANTHER" id="PTHR30349">
    <property type="entry name" value="PHAGE INTEGRASE-RELATED"/>
    <property type="match status" value="1"/>
</dbReference>
<keyword evidence="6" id="KW-1185">Reference proteome</keyword>
<evidence type="ECO:0000313" key="6">
    <source>
        <dbReference type="Proteomes" id="UP000034392"/>
    </source>
</evidence>
<dbReference type="RefSeq" id="WP_046904441.1">
    <property type="nucleotide sequence ID" value="NZ_CP011452.2"/>
</dbReference>
<comment type="similarity">
    <text evidence="1">Belongs to the 'phage' integrase family.</text>
</comment>
<sequence length="405" mass="46459">MTAASLKRIVEEALAEVGASVNFRLVPKGKARTTTWLGIEHGFGIRHYPSGRNVYIVQTRMGGRLRTVTIGPASVLTRHQAQMVARRVIAYAQVGRDPATDRKRIRSAPRFDDFLKEYWTRWSPRWKVSTLDSHTRYRRLYLDDAFRGVFIDEVNEEHVTKWFAELNNRTGPGAANRTLEILKHMLNKAEAWGYRLENTNPCRSIRPNRKRQCERFLTVEELGRIGIELAKLRESDDLTARCEGAAITLLLLTGCRKGEILNLHWGDVKGNRLNLRDSKTGPRTVWLGSAAREVIGGIPRHRKLPWLFWNYRYRRHMRDVAWAWKGIRERAGLGQVRIHDLRHTFASHAAMNKETLPMIGRLLGHANHQSTARYAHLDDGHLLDAAQQIGDAVERMCGGNQSLWN</sequence>
<dbReference type="InterPro" id="IPR010998">
    <property type="entry name" value="Integrase_recombinase_N"/>
</dbReference>
<dbReference type="GO" id="GO:0006310">
    <property type="term" value="P:DNA recombination"/>
    <property type="evidence" value="ECO:0007669"/>
    <property type="project" value="UniProtKB-KW"/>
</dbReference>